<dbReference type="GO" id="GO:0061630">
    <property type="term" value="F:ubiquitin protein ligase activity"/>
    <property type="evidence" value="ECO:0007669"/>
    <property type="project" value="UniProtKB-EC"/>
</dbReference>
<evidence type="ECO:0000256" key="4">
    <source>
        <dbReference type="ARBA" id="ARBA00012483"/>
    </source>
</evidence>
<dbReference type="SMART" id="SM00184">
    <property type="entry name" value="RING"/>
    <property type="match status" value="1"/>
</dbReference>
<evidence type="ECO:0000256" key="9">
    <source>
        <dbReference type="ARBA" id="ARBA00022833"/>
    </source>
</evidence>
<proteinExistence type="predicted"/>
<keyword evidence="11" id="KW-0802">TPR repeat</keyword>
<dbReference type="Pfam" id="PF19179">
    <property type="entry name" value="TTC3_DZIP3_dom"/>
    <property type="match status" value="1"/>
</dbReference>
<feature type="compositionally biased region" description="Basic and acidic residues" evidence="13">
    <location>
        <begin position="333"/>
        <end position="361"/>
    </location>
</feature>
<evidence type="ECO:0000313" key="16">
    <source>
        <dbReference type="RefSeq" id="XP_030058078.1"/>
    </source>
</evidence>
<dbReference type="InterPro" id="IPR019734">
    <property type="entry name" value="TPR_rpt"/>
</dbReference>
<feature type="region of interest" description="Disordered" evidence="13">
    <location>
        <begin position="1718"/>
        <end position="1744"/>
    </location>
</feature>
<evidence type="ECO:0000256" key="8">
    <source>
        <dbReference type="ARBA" id="ARBA00022771"/>
    </source>
</evidence>
<comment type="pathway">
    <text evidence="3">Protein modification; protein ubiquitination.</text>
</comment>
<feature type="compositionally biased region" description="Polar residues" evidence="13">
    <location>
        <begin position="1678"/>
        <end position="1697"/>
    </location>
</feature>
<dbReference type="PROSITE" id="PS50005">
    <property type="entry name" value="TPR"/>
    <property type="match status" value="1"/>
</dbReference>
<dbReference type="SUPFAM" id="SSF48452">
    <property type="entry name" value="TPR-like"/>
    <property type="match status" value="2"/>
</dbReference>
<sequence length="1962" mass="223210">MKRIILNRDKNVDVAKYWCSKPSQELREYCDVIKIYILWPLLFERLGPRPSNEWLLIQCRSLDSELSLNELNNIELLEDILEMVKKVVDIPFFITRLLKIGTDIETRQYNVGDALEWVKCTGDIGVLQKLQTFGDFCWPPLEVFFSEYKYFLNKVAMEQCDLVEEFKLESCDSCIKQSEVMKQRGNEEFSKENYDCAVKFYTEALDCCPENHLLYGNRALCFLRLGMYKKALGDGKRATVLKYNWSKGHYRLCDALFLMGERERALESNERAQDLCRHGPEGVKDLMQQNAKFRKQMEVMKGIKQNKTKYKKNLFEKNRLVASPHLSASLDCKGNDKKGKSKKESELKDQRCSQNPDKKLSDSSPETKASLPSEFMPGQMPKNCKTPPESTANDTDKLREHTDLKNVDSNKAKPFSESSQLILEKTKSLIHDGYTALLDECFRSAAQAFSELLNILSPTMLPEMNLSNTDYVLIIYGHANALLGIGQPEELAKAEHQFNKIINEYPRERFDCLAFYGIGKVYFRQNRFTDALKQFETSESMVKHKILPCALTWPKTSVVLEETRMEKLQVLLKKFIQQCKLPPEPDAICRYPLCQGHFKIHIYFSDPDFKGFVRLICCQLCKVEFHIGCWKKLKATVCPDRSDRQDFLEEPCFTPDCVGKICHIIIFNSTGLVKCEFKHKVPKIKKQPRPVVKQKSCSPRNLSIIQEKKLKRKLSRKEAIKLSKEKKEYPRENSLSEQDIYKDPDRFRRCFDDMIMQHITENAELIKTGVLDPPKLLDDLLSWQVISELDYAIYSSDAASMSSAEVMDMLINHLSQKDNKVNTRVFLYVLNHLEEVTPKLKDWLEEVNTLGLKAAEAFLARYSDCLEKLDFDALLSLWNDKYGSKLSSVILNHHPKDLLEYFHKAPPEKARWLIWLLQENKETFPCPALHQALDCYFKIMDGPCIVLKKQENEDGATNSIKVKNKSKKKKQKESKSLLLLSREVGAGISEETLFPDENTLMLWDDYNPFIVPEYIRDQVEEIEALYEDDPGSDRYQRILDNNPDPTRESLYDYFSQILEEYGPLEIDDPILVGEYQHFPVETHMLVEESGGLQTFLLESLRFVMVGQLIGLMKHVVLLDETTVIPAKTEESARDEDPFYSQPCDFTKENSSGIRVQLNPAAKEFKPVSNFINKPYYLAVTSTLTSTSSTAIPVTACSPIPYCHTQPQPGIIQDLYLNGLQQPSIPANICVSVPNITPAYYLRDNMLPVVPDSSCTVTCGNSNETDCEQGSMYNSKHESNYPELNSATAHQDTHKTLLESSDNSHEVDLALDKNSSTGINYNRSAYCADTKGQTSSRKRSVFTKMVAVQVDKELEDHEVNTDAFHPYETRQGDILRIEKEHQVLQEQLKEATEKYEQLQNRSRADITALEEQLQKTVDERKISKAELEWFHQDLENEVKKWQQEKKENQERLKTMKNNVKMLIEANEIYLRNIDEKEQQYIKYLAEFLESSNKFAAKKLKVEEDIKKNKHNLKESVERAVAAEVSLLHHKKKYELFKLHSIASEGKSNLSLLQSKASSVPVPVSVQLKSQISSFELYLLNIQQEIDKIQFEFEEQINCVQRGVSLVTLSPVEVAIFQPPPNIPVIQDSILINDPAVVMYSSAPTERYSTRLSAFPSPKEQRVRQSTVHIQTLADKTGIPKSTHSDSGNSTGSADTSSLTTGKAYAGQAPASQSVATAKAVSQNIKSKKKSSNKQPAETISAPTKLQMPKKSCEKITEQLLTIFPHLSSTELDNFIKEVRCKNGNTLAGLGYEELISQVTEHILDQQSRTPVALPQQAKLPVGKSETMPASAPGGQAWNVVQTTRKPTAADVAKQGAANMKTPSSAGGSRKCGPSELTQPWGSVGGPAKTKWQKSANSAPFEDPCIICHEELNPSTVCVLECGHQFHKDCIRTWLHAQSTCPTCRVHTLLPEDFPALCGRIRLT</sequence>
<keyword evidence="9" id="KW-0862">Zinc</keyword>
<dbReference type="KEGG" id="muo:115469500"/>
<dbReference type="Pfam" id="PF24905">
    <property type="entry name" value="TTC3_9th"/>
    <property type="match status" value="1"/>
</dbReference>
<comment type="subcellular location">
    <subcellularLocation>
        <location evidence="2">Cytoplasm</location>
    </subcellularLocation>
</comment>
<reference evidence="16" key="1">
    <citation type="submission" date="2025-08" db="UniProtKB">
        <authorList>
            <consortium name="RefSeq"/>
        </authorList>
    </citation>
    <scope>IDENTIFICATION</scope>
</reference>
<dbReference type="Pfam" id="PF24525">
    <property type="entry name" value="TTC3"/>
    <property type="match status" value="1"/>
</dbReference>
<evidence type="ECO:0000256" key="7">
    <source>
        <dbReference type="ARBA" id="ARBA00022723"/>
    </source>
</evidence>
<keyword evidence="6" id="KW-0808">Transferase</keyword>
<evidence type="ECO:0000256" key="5">
    <source>
        <dbReference type="ARBA" id="ARBA00022490"/>
    </source>
</evidence>
<evidence type="ECO:0000256" key="10">
    <source>
        <dbReference type="PROSITE-ProRule" id="PRU00175"/>
    </source>
</evidence>
<evidence type="ECO:0000259" key="14">
    <source>
        <dbReference type="PROSITE" id="PS50089"/>
    </source>
</evidence>
<keyword evidence="5" id="KW-0963">Cytoplasm</keyword>
<dbReference type="Gene3D" id="3.30.40.10">
    <property type="entry name" value="Zinc/RING finger domain, C3HC4 (zinc finger)"/>
    <property type="match status" value="1"/>
</dbReference>
<dbReference type="RefSeq" id="XP_030058078.1">
    <property type="nucleotide sequence ID" value="XM_030202218.1"/>
</dbReference>
<feature type="repeat" description="TPR" evidence="11">
    <location>
        <begin position="178"/>
        <end position="211"/>
    </location>
</feature>
<keyword evidence="8 10" id="KW-0863">Zinc-finger</keyword>
<dbReference type="EC" id="2.3.2.27" evidence="4"/>
<dbReference type="Gene3D" id="1.25.40.10">
    <property type="entry name" value="Tetratricopeptide repeat domain"/>
    <property type="match status" value="2"/>
</dbReference>
<dbReference type="InterPro" id="IPR056871">
    <property type="entry name" value="WH_TTC3"/>
</dbReference>
<comment type="catalytic activity">
    <reaction evidence="1">
        <text>S-ubiquitinyl-[E2 ubiquitin-conjugating enzyme]-L-cysteine + [acceptor protein]-L-lysine = [E2 ubiquitin-conjugating enzyme]-L-cysteine + N(6)-ubiquitinyl-[acceptor protein]-L-lysine.</text>
        <dbReference type="EC" id="2.3.2.27"/>
    </reaction>
</comment>
<dbReference type="PROSITE" id="PS50089">
    <property type="entry name" value="ZF_RING_2"/>
    <property type="match status" value="1"/>
</dbReference>
<dbReference type="InterPro" id="IPR013083">
    <property type="entry name" value="Znf_RING/FYVE/PHD"/>
</dbReference>
<keyword evidence="15" id="KW-1185">Reference proteome</keyword>
<dbReference type="Gene3D" id="1.10.533.10">
    <property type="entry name" value="Death Domain, Fas"/>
    <property type="match status" value="1"/>
</dbReference>
<evidence type="ECO:0000313" key="15">
    <source>
        <dbReference type="Proteomes" id="UP000515156"/>
    </source>
</evidence>
<feature type="domain" description="RING-type" evidence="14">
    <location>
        <begin position="1903"/>
        <end position="1943"/>
    </location>
</feature>
<keyword evidence="7" id="KW-0479">Metal-binding</keyword>
<feature type="coiled-coil region" evidence="12">
    <location>
        <begin position="1373"/>
        <end position="1478"/>
    </location>
</feature>
<dbReference type="PANTHER" id="PTHR17550">
    <property type="entry name" value="E3 UBIQUITIN-PROTEIN LIGASE TTC3"/>
    <property type="match status" value="1"/>
</dbReference>
<evidence type="ECO:0000256" key="12">
    <source>
        <dbReference type="SAM" id="Coils"/>
    </source>
</evidence>
<dbReference type="InParanoid" id="A0A6P7XZU0"/>
<dbReference type="FunCoup" id="A0A6P7XZU0">
    <property type="interactions" value="3251"/>
</dbReference>
<evidence type="ECO:0000256" key="6">
    <source>
        <dbReference type="ARBA" id="ARBA00022679"/>
    </source>
</evidence>
<dbReference type="SUPFAM" id="SSF57850">
    <property type="entry name" value="RING/U-box"/>
    <property type="match status" value="1"/>
</dbReference>
<dbReference type="OrthoDB" id="8062037at2759"/>
<feature type="region of interest" description="Disordered" evidence="13">
    <location>
        <begin position="1670"/>
        <end position="1697"/>
    </location>
</feature>
<dbReference type="GO" id="GO:0016567">
    <property type="term" value="P:protein ubiquitination"/>
    <property type="evidence" value="ECO:0007669"/>
    <property type="project" value="UniProtKB-UniPathway"/>
</dbReference>
<dbReference type="Proteomes" id="UP000515156">
    <property type="component" value="Chromosome 4"/>
</dbReference>
<dbReference type="InterPro" id="IPR043866">
    <property type="entry name" value="TTC3/DZIP3_dom"/>
</dbReference>
<dbReference type="GO" id="GO:0008270">
    <property type="term" value="F:zinc ion binding"/>
    <property type="evidence" value="ECO:0007669"/>
    <property type="project" value="UniProtKB-KW"/>
</dbReference>
<dbReference type="InterPro" id="IPR011990">
    <property type="entry name" value="TPR-like_helical_dom_sf"/>
</dbReference>
<dbReference type="GO" id="GO:0005737">
    <property type="term" value="C:cytoplasm"/>
    <property type="evidence" value="ECO:0007669"/>
    <property type="project" value="UniProtKB-SubCell"/>
</dbReference>
<organism evidence="15 16">
    <name type="scientific">Microcaecilia unicolor</name>
    <dbReference type="NCBI Taxonomy" id="1415580"/>
    <lineage>
        <taxon>Eukaryota</taxon>
        <taxon>Metazoa</taxon>
        <taxon>Chordata</taxon>
        <taxon>Craniata</taxon>
        <taxon>Vertebrata</taxon>
        <taxon>Euteleostomi</taxon>
        <taxon>Amphibia</taxon>
        <taxon>Gymnophiona</taxon>
        <taxon>Siphonopidae</taxon>
        <taxon>Microcaecilia</taxon>
    </lineage>
</organism>
<dbReference type="UniPathway" id="UPA00143"/>
<dbReference type="GeneID" id="115469500"/>
<evidence type="ECO:0000256" key="2">
    <source>
        <dbReference type="ARBA" id="ARBA00004496"/>
    </source>
</evidence>
<feature type="region of interest" description="Disordered" evidence="13">
    <location>
        <begin position="1852"/>
        <end position="1872"/>
    </location>
</feature>
<keyword evidence="12" id="KW-0175">Coiled coil</keyword>
<evidence type="ECO:0000256" key="11">
    <source>
        <dbReference type="PROSITE-ProRule" id="PRU00339"/>
    </source>
</evidence>
<dbReference type="PANTHER" id="PTHR17550:SF4">
    <property type="entry name" value="E3 UBIQUITIN-PROTEIN LIGASE TTC3"/>
    <property type="match status" value="1"/>
</dbReference>
<dbReference type="InterPro" id="IPR056872">
    <property type="entry name" value="TTC3/DZIP3-like_helical"/>
</dbReference>
<dbReference type="Pfam" id="PF13639">
    <property type="entry name" value="zf-RING_2"/>
    <property type="match status" value="1"/>
</dbReference>
<accession>A0A6P7XZU0</accession>
<evidence type="ECO:0000256" key="1">
    <source>
        <dbReference type="ARBA" id="ARBA00000900"/>
    </source>
</evidence>
<dbReference type="InterPro" id="IPR056870">
    <property type="entry name" value="TTC3/DZIP3/RBM44-like_helical"/>
</dbReference>
<dbReference type="InterPro" id="IPR011029">
    <property type="entry name" value="DEATH-like_dom_sf"/>
</dbReference>
<dbReference type="InterPro" id="IPR001841">
    <property type="entry name" value="Znf_RING"/>
</dbReference>
<gene>
    <name evidence="16" type="primary">LOC115469500</name>
</gene>
<protein>
    <recommendedName>
        <fullName evidence="4">RING-type E3 ubiquitin transferase</fullName>
        <ecNumber evidence="4">2.3.2.27</ecNumber>
    </recommendedName>
</protein>
<evidence type="ECO:0000256" key="13">
    <source>
        <dbReference type="SAM" id="MobiDB-lite"/>
    </source>
</evidence>
<dbReference type="CDD" id="cd16481">
    <property type="entry name" value="RING-H2_TTC3"/>
    <property type="match status" value="1"/>
</dbReference>
<name>A0A6P7XZU0_9AMPH</name>
<feature type="region of interest" description="Disordered" evidence="13">
    <location>
        <begin position="327"/>
        <end position="396"/>
    </location>
</feature>
<evidence type="ECO:0000256" key="3">
    <source>
        <dbReference type="ARBA" id="ARBA00004906"/>
    </source>
</evidence>
<dbReference type="Pfam" id="PF24812">
    <property type="entry name" value="WHD_TTC3"/>
    <property type="match status" value="1"/>
</dbReference>
<dbReference type="SMART" id="SM00028">
    <property type="entry name" value="TPR"/>
    <property type="match status" value="4"/>
</dbReference>